<reference evidence="3" key="1">
    <citation type="journal article" date="2023" name="Mol. Phylogenet. Evol.">
        <title>Genome-scale phylogeny and comparative genomics of the fungal order Sordariales.</title>
        <authorList>
            <person name="Hensen N."/>
            <person name="Bonometti L."/>
            <person name="Westerberg I."/>
            <person name="Brannstrom I.O."/>
            <person name="Guillou S."/>
            <person name="Cros-Aarteil S."/>
            <person name="Calhoun S."/>
            <person name="Haridas S."/>
            <person name="Kuo A."/>
            <person name="Mondo S."/>
            <person name="Pangilinan J."/>
            <person name="Riley R."/>
            <person name="LaButti K."/>
            <person name="Andreopoulos B."/>
            <person name="Lipzen A."/>
            <person name="Chen C."/>
            <person name="Yan M."/>
            <person name="Daum C."/>
            <person name="Ng V."/>
            <person name="Clum A."/>
            <person name="Steindorff A."/>
            <person name="Ohm R.A."/>
            <person name="Martin F."/>
            <person name="Silar P."/>
            <person name="Natvig D.O."/>
            <person name="Lalanne C."/>
            <person name="Gautier V."/>
            <person name="Ament-Velasquez S.L."/>
            <person name="Kruys A."/>
            <person name="Hutchinson M.I."/>
            <person name="Powell A.J."/>
            <person name="Barry K."/>
            <person name="Miller A.N."/>
            <person name="Grigoriev I.V."/>
            <person name="Debuchy R."/>
            <person name="Gladieux P."/>
            <person name="Hiltunen Thoren M."/>
            <person name="Johannesson H."/>
        </authorList>
    </citation>
    <scope>NUCLEOTIDE SEQUENCE [LARGE SCALE GENOMIC DNA]</scope>
    <source>
        <strain evidence="3">CBS 340.73</strain>
    </source>
</reference>
<evidence type="ECO:0000313" key="3">
    <source>
        <dbReference type="Proteomes" id="UP001303473"/>
    </source>
</evidence>
<accession>A0AAN6NA45</accession>
<feature type="region of interest" description="Disordered" evidence="1">
    <location>
        <begin position="131"/>
        <end position="150"/>
    </location>
</feature>
<proteinExistence type="predicted"/>
<protein>
    <submittedName>
        <fullName evidence="2">Uncharacterized protein</fullName>
    </submittedName>
</protein>
<feature type="compositionally biased region" description="Low complexity" evidence="1">
    <location>
        <begin position="58"/>
        <end position="67"/>
    </location>
</feature>
<name>A0AAN6NA45_9PEZI</name>
<feature type="region of interest" description="Disordered" evidence="1">
    <location>
        <begin position="43"/>
        <end position="83"/>
    </location>
</feature>
<sequence>MSLLVANNGPATTARPEGQLPNIEASAVQDGFSDYLFAERRMGGGADCNEEPRRSRRPSQPTSLSLSIDTQAETVSAWSATQENSPTRYAAYEVANAPRPGSVYTTETLPPYTGGPPSYHSNTSYVRHPGALEDGEQLPNTQGTRERRYGSTRRKIKKIWETMRQVGGRAAAVVGTGVTFIVLTVTAHYSERPSTSICY</sequence>
<dbReference type="Proteomes" id="UP001303473">
    <property type="component" value="Unassembled WGS sequence"/>
</dbReference>
<dbReference type="AlphaFoldDB" id="A0AAN6NA45"/>
<feature type="compositionally biased region" description="Polar residues" evidence="1">
    <location>
        <begin position="68"/>
        <end position="83"/>
    </location>
</feature>
<evidence type="ECO:0000256" key="1">
    <source>
        <dbReference type="SAM" id="MobiDB-lite"/>
    </source>
</evidence>
<gene>
    <name evidence="2" type="ORF">QBC46DRAFT_407758</name>
</gene>
<evidence type="ECO:0000313" key="2">
    <source>
        <dbReference type="EMBL" id="KAK3940963.1"/>
    </source>
</evidence>
<comment type="caution">
    <text evidence="2">The sequence shown here is derived from an EMBL/GenBank/DDBJ whole genome shotgun (WGS) entry which is preliminary data.</text>
</comment>
<keyword evidence="3" id="KW-1185">Reference proteome</keyword>
<dbReference type="EMBL" id="MU853789">
    <property type="protein sequence ID" value="KAK3940963.1"/>
    <property type="molecule type" value="Genomic_DNA"/>
</dbReference>
<feature type="region of interest" description="Disordered" evidence="1">
    <location>
        <begin position="1"/>
        <end position="21"/>
    </location>
</feature>
<organism evidence="2 3">
    <name type="scientific">Diplogelasinospora grovesii</name>
    <dbReference type="NCBI Taxonomy" id="303347"/>
    <lineage>
        <taxon>Eukaryota</taxon>
        <taxon>Fungi</taxon>
        <taxon>Dikarya</taxon>
        <taxon>Ascomycota</taxon>
        <taxon>Pezizomycotina</taxon>
        <taxon>Sordariomycetes</taxon>
        <taxon>Sordariomycetidae</taxon>
        <taxon>Sordariales</taxon>
        <taxon>Diplogelasinosporaceae</taxon>
        <taxon>Diplogelasinospora</taxon>
    </lineage>
</organism>